<feature type="binding site" evidence="2">
    <location>
        <position position="53"/>
    </location>
    <ligand>
        <name>Fe cation</name>
        <dbReference type="ChEBI" id="CHEBI:24875"/>
    </ligand>
</feature>
<dbReference type="EMBL" id="JAUHPX010000001">
    <property type="protein sequence ID" value="MDN4487098.1"/>
    <property type="molecule type" value="Genomic_DNA"/>
</dbReference>
<proteinExistence type="inferred from homology"/>
<protein>
    <submittedName>
        <fullName evidence="7">Pirin family protein</fullName>
    </submittedName>
</protein>
<dbReference type="InterPro" id="IPR003829">
    <property type="entry name" value="Pirin_N_dom"/>
</dbReference>
<evidence type="ECO:0000313" key="9">
    <source>
        <dbReference type="Proteomes" id="UP001172756"/>
    </source>
</evidence>
<evidence type="ECO:0000313" key="7">
    <source>
        <dbReference type="EMBL" id="MDN4487098.1"/>
    </source>
</evidence>
<comment type="cofactor">
    <cofactor evidence="2">
        <name>Fe cation</name>
        <dbReference type="ChEBI" id="CHEBI:24875"/>
    </cofactor>
    <text evidence="2">Binds 1 Fe cation per subunit.</text>
</comment>
<reference evidence="6 9" key="2">
    <citation type="submission" date="2023-06" db="EMBL/GenBank/DDBJ databases">
        <title>SYSU T0a273.</title>
        <authorList>
            <person name="Gao L."/>
            <person name="Fang B.-Z."/>
            <person name="Li W.-J."/>
        </authorList>
    </citation>
    <scope>NUCLEOTIDE SEQUENCE [LARGE SCALE GENOMIC DNA]</scope>
    <source>
        <strain evidence="6 9">SYSU T0a273</strain>
    </source>
</reference>
<dbReference type="CDD" id="cd02247">
    <property type="entry name" value="cupin_pirin_C"/>
    <property type="match status" value="1"/>
</dbReference>
<dbReference type="SUPFAM" id="SSF51182">
    <property type="entry name" value="RmlC-like cupins"/>
    <property type="match status" value="1"/>
</dbReference>
<comment type="caution">
    <text evidence="7">The sequence shown here is derived from an EMBL/GenBank/DDBJ whole genome shotgun (WGS) entry which is preliminary data.</text>
</comment>
<dbReference type="Pfam" id="PF05726">
    <property type="entry name" value="Pirin_C"/>
    <property type="match status" value="1"/>
</dbReference>
<evidence type="ECO:0000256" key="2">
    <source>
        <dbReference type="PIRSR" id="PIRSR006232-1"/>
    </source>
</evidence>
<dbReference type="GO" id="GO:0046872">
    <property type="term" value="F:metal ion binding"/>
    <property type="evidence" value="ECO:0007669"/>
    <property type="project" value="UniProtKB-KW"/>
</dbReference>
<accession>A0AAW7M6Z5</accession>
<dbReference type="InterPro" id="IPR012093">
    <property type="entry name" value="Pirin"/>
</dbReference>
<feature type="domain" description="Pirin N-terminal" evidence="4">
    <location>
        <begin position="20"/>
        <end position="116"/>
    </location>
</feature>
<feature type="binding site" evidence="2">
    <location>
        <position position="55"/>
    </location>
    <ligand>
        <name>Fe cation</name>
        <dbReference type="ChEBI" id="CHEBI:24875"/>
    </ligand>
</feature>
<keyword evidence="8" id="KW-1185">Reference proteome</keyword>
<evidence type="ECO:0000313" key="8">
    <source>
        <dbReference type="Proteomes" id="UP001172737"/>
    </source>
</evidence>
<keyword evidence="2" id="KW-0479">Metal-binding</keyword>
<dbReference type="PANTHER" id="PTHR13903:SF8">
    <property type="entry name" value="PIRIN"/>
    <property type="match status" value="1"/>
</dbReference>
<organism evidence="7 8">
    <name type="scientific">Demequina lignilytica</name>
    <dbReference type="NCBI Taxonomy" id="3051663"/>
    <lineage>
        <taxon>Bacteria</taxon>
        <taxon>Bacillati</taxon>
        <taxon>Actinomycetota</taxon>
        <taxon>Actinomycetes</taxon>
        <taxon>Micrococcales</taxon>
        <taxon>Demequinaceae</taxon>
        <taxon>Demequina</taxon>
    </lineage>
</organism>
<dbReference type="Proteomes" id="UP001172737">
    <property type="component" value="Unassembled WGS sequence"/>
</dbReference>
<dbReference type="InterPro" id="IPR014710">
    <property type="entry name" value="RmlC-like_jellyroll"/>
</dbReference>
<dbReference type="InterPro" id="IPR011051">
    <property type="entry name" value="RmlC_Cupin_sf"/>
</dbReference>
<dbReference type="PANTHER" id="PTHR13903">
    <property type="entry name" value="PIRIN-RELATED"/>
    <property type="match status" value="1"/>
</dbReference>
<evidence type="ECO:0000256" key="1">
    <source>
        <dbReference type="ARBA" id="ARBA00008416"/>
    </source>
</evidence>
<evidence type="ECO:0000256" key="3">
    <source>
        <dbReference type="RuleBase" id="RU003457"/>
    </source>
</evidence>
<dbReference type="PIRSF" id="PIRSF006232">
    <property type="entry name" value="Pirin"/>
    <property type="match status" value="1"/>
</dbReference>
<dbReference type="InterPro" id="IPR008778">
    <property type="entry name" value="Pirin_C_dom"/>
</dbReference>
<evidence type="ECO:0000313" key="6">
    <source>
        <dbReference type="EMBL" id="MDN4482445.1"/>
    </source>
</evidence>
<feature type="binding site" evidence="2">
    <location>
        <position position="97"/>
    </location>
    <ligand>
        <name>Fe cation</name>
        <dbReference type="ChEBI" id="CHEBI:24875"/>
    </ligand>
</feature>
<feature type="binding site" evidence="2">
    <location>
        <position position="99"/>
    </location>
    <ligand>
        <name>Fe cation</name>
        <dbReference type="ChEBI" id="CHEBI:24875"/>
    </ligand>
</feature>
<sequence length="305" mass="32033">MTRVLAPREVPLGGLRAMSVQRSLPQRGMPSIGAWCFVDRFGPEDSLMRVDPHPHIGLQTVTWPLLGEIRHRDGLGSDVVLRPGQLNLMTSGAGIAHSEYATGAVPSPADGVQLWVALPDHARHRAPAFETHTELPRVALPSTAGGAVATVMLGELAGALSPATVHTPIVGAQIDLAAGTSTELPLNPSWEHGILLLSGDVSLSADGSPLPGPPTSGILFLGEGISAVTAASEAGATMMLIGGEPFGEDLVMWWNFVGRSHEEIVAAHHDWTARTGRFAEVPGHTSRIPAPGLPTARLTARRRAI</sequence>
<name>A0AAW7M6Z5_9MICO</name>
<feature type="domain" description="Pirin C-terminal" evidence="5">
    <location>
        <begin position="173"/>
        <end position="274"/>
    </location>
</feature>
<dbReference type="Gene3D" id="2.60.120.10">
    <property type="entry name" value="Jelly Rolls"/>
    <property type="match status" value="2"/>
</dbReference>
<dbReference type="EMBL" id="JAUHQB010000001">
    <property type="protein sequence ID" value="MDN4482445.1"/>
    <property type="molecule type" value="Genomic_DNA"/>
</dbReference>
<dbReference type="AlphaFoldDB" id="A0AAW7M6Z5"/>
<dbReference type="Proteomes" id="UP001172756">
    <property type="component" value="Unassembled WGS sequence"/>
</dbReference>
<evidence type="ECO:0000259" key="5">
    <source>
        <dbReference type="Pfam" id="PF05726"/>
    </source>
</evidence>
<reference evidence="7" key="1">
    <citation type="submission" date="2023-06" db="EMBL/GenBank/DDBJ databases">
        <title>Sysu t00039.</title>
        <authorList>
            <person name="Gao L."/>
            <person name="Fang B.-Z."/>
            <person name="Li W.-J."/>
        </authorList>
    </citation>
    <scope>NUCLEOTIDE SEQUENCE</scope>
    <source>
        <strain evidence="7">SYSU T00039</strain>
    </source>
</reference>
<dbReference type="RefSeq" id="WP_301120159.1">
    <property type="nucleotide sequence ID" value="NZ_JAUHPX010000001.1"/>
</dbReference>
<gene>
    <name evidence="6" type="ORF">QQ002_02690</name>
    <name evidence="7" type="ORF">QQX10_02840</name>
</gene>
<evidence type="ECO:0000259" key="4">
    <source>
        <dbReference type="Pfam" id="PF02678"/>
    </source>
</evidence>
<comment type="similarity">
    <text evidence="1 3">Belongs to the pirin family.</text>
</comment>
<keyword evidence="2" id="KW-0408">Iron</keyword>
<dbReference type="Pfam" id="PF02678">
    <property type="entry name" value="Pirin"/>
    <property type="match status" value="1"/>
</dbReference>